<keyword evidence="1" id="KW-0812">Transmembrane</keyword>
<keyword evidence="3" id="KW-1185">Reference proteome</keyword>
<feature type="transmembrane region" description="Helical" evidence="1">
    <location>
        <begin position="177"/>
        <end position="196"/>
    </location>
</feature>
<dbReference type="PANTHER" id="PTHR35043">
    <property type="entry name" value="TRANSCRIPTION FACTOR DOMAIN-CONTAINING PROTEIN"/>
    <property type="match status" value="1"/>
</dbReference>
<dbReference type="EMBL" id="MU151212">
    <property type="protein sequence ID" value="KAF9447170.1"/>
    <property type="molecule type" value="Genomic_DNA"/>
</dbReference>
<feature type="transmembrane region" description="Helical" evidence="1">
    <location>
        <begin position="54"/>
        <end position="70"/>
    </location>
</feature>
<accession>A0A9P5XCR7</accession>
<keyword evidence="1" id="KW-0472">Membrane</keyword>
<dbReference type="OrthoDB" id="3029001at2759"/>
<feature type="transmembrane region" description="Helical" evidence="1">
    <location>
        <begin position="148"/>
        <end position="171"/>
    </location>
</feature>
<comment type="caution">
    <text evidence="2">The sequence shown here is derived from an EMBL/GenBank/DDBJ whole genome shotgun (WGS) entry which is preliminary data.</text>
</comment>
<name>A0A9P5XCR7_9AGAR</name>
<evidence type="ECO:0000313" key="3">
    <source>
        <dbReference type="Proteomes" id="UP000807342"/>
    </source>
</evidence>
<dbReference type="PANTHER" id="PTHR35043:SF7">
    <property type="entry name" value="TRANSCRIPTION FACTOR DOMAIN-CONTAINING PROTEIN"/>
    <property type="match status" value="1"/>
</dbReference>
<keyword evidence="1" id="KW-1133">Transmembrane helix</keyword>
<evidence type="ECO:0000313" key="2">
    <source>
        <dbReference type="EMBL" id="KAF9447170.1"/>
    </source>
</evidence>
<reference evidence="2" key="1">
    <citation type="submission" date="2020-11" db="EMBL/GenBank/DDBJ databases">
        <authorList>
            <consortium name="DOE Joint Genome Institute"/>
            <person name="Ahrendt S."/>
            <person name="Riley R."/>
            <person name="Andreopoulos W."/>
            <person name="Labutti K."/>
            <person name="Pangilinan J."/>
            <person name="Ruiz-Duenas F.J."/>
            <person name="Barrasa J.M."/>
            <person name="Sanchez-Garcia M."/>
            <person name="Camarero S."/>
            <person name="Miyauchi S."/>
            <person name="Serrano A."/>
            <person name="Linde D."/>
            <person name="Babiker R."/>
            <person name="Drula E."/>
            <person name="Ayuso-Fernandez I."/>
            <person name="Pacheco R."/>
            <person name="Padilla G."/>
            <person name="Ferreira P."/>
            <person name="Barriuso J."/>
            <person name="Kellner H."/>
            <person name="Castanera R."/>
            <person name="Alfaro M."/>
            <person name="Ramirez L."/>
            <person name="Pisabarro A.G."/>
            <person name="Kuo A."/>
            <person name="Tritt A."/>
            <person name="Lipzen A."/>
            <person name="He G."/>
            <person name="Yan M."/>
            <person name="Ng V."/>
            <person name="Cullen D."/>
            <person name="Martin F."/>
            <person name="Rosso M.-N."/>
            <person name="Henrissat B."/>
            <person name="Hibbett D."/>
            <person name="Martinez A.T."/>
            <person name="Grigoriev I.V."/>
        </authorList>
    </citation>
    <scope>NUCLEOTIDE SEQUENCE</scope>
    <source>
        <strain evidence="2">MF-IS2</strain>
    </source>
</reference>
<feature type="transmembrane region" description="Helical" evidence="1">
    <location>
        <begin position="90"/>
        <end position="107"/>
    </location>
</feature>
<protein>
    <submittedName>
        <fullName evidence="2">Uncharacterized protein</fullName>
    </submittedName>
</protein>
<dbReference type="AlphaFoldDB" id="A0A9P5XCR7"/>
<organism evidence="2 3">
    <name type="scientific">Macrolepiota fuliginosa MF-IS2</name>
    <dbReference type="NCBI Taxonomy" id="1400762"/>
    <lineage>
        <taxon>Eukaryota</taxon>
        <taxon>Fungi</taxon>
        <taxon>Dikarya</taxon>
        <taxon>Basidiomycota</taxon>
        <taxon>Agaricomycotina</taxon>
        <taxon>Agaricomycetes</taxon>
        <taxon>Agaricomycetidae</taxon>
        <taxon>Agaricales</taxon>
        <taxon>Agaricineae</taxon>
        <taxon>Agaricaceae</taxon>
        <taxon>Macrolepiota</taxon>
    </lineage>
</organism>
<evidence type="ECO:0000256" key="1">
    <source>
        <dbReference type="SAM" id="Phobius"/>
    </source>
</evidence>
<proteinExistence type="predicted"/>
<sequence length="275" mass="30708">MLILLFSLAAFNGPPNVPLIPPPDALNLNFSFTMFGHEVPECVNPARLRTMQELVWSCLATIFVCSWVSIHPNVPQPGNSSWTNFKHGAMIMFYAMVAPEFVTMWALKQRIGAGKHKDEYNKKFCGGAVPPPFDMSEEEINDKSKGDFLTGLLVVLQMAWFIFQCLARWIAHLPVTNLEVITLASTFLNIITYALWWNKPQNMRMAISVHLHAPIPRVVVESKVDSAIGKEEVTISPLSSFLQAARQFTNGGAGWAERLLGTLIHRTRNAGSDQL</sequence>
<dbReference type="Proteomes" id="UP000807342">
    <property type="component" value="Unassembled WGS sequence"/>
</dbReference>
<gene>
    <name evidence="2" type="ORF">P691DRAFT_761010</name>
</gene>